<comment type="caution">
    <text evidence="3">The sequence shown here is derived from an EMBL/GenBank/DDBJ whole genome shotgun (WGS) entry which is preliminary data.</text>
</comment>
<evidence type="ECO:0000256" key="2">
    <source>
        <dbReference type="SAM" id="Phobius"/>
    </source>
</evidence>
<organism evidence="3 4">
    <name type="scientific">Phellinidium pouzarii</name>
    <dbReference type="NCBI Taxonomy" id="167371"/>
    <lineage>
        <taxon>Eukaryota</taxon>
        <taxon>Fungi</taxon>
        <taxon>Dikarya</taxon>
        <taxon>Basidiomycota</taxon>
        <taxon>Agaricomycotina</taxon>
        <taxon>Agaricomycetes</taxon>
        <taxon>Hymenochaetales</taxon>
        <taxon>Hymenochaetaceae</taxon>
        <taxon>Phellinidium</taxon>
    </lineage>
</organism>
<feature type="region of interest" description="Disordered" evidence="1">
    <location>
        <begin position="1"/>
        <end position="45"/>
    </location>
</feature>
<keyword evidence="2" id="KW-1133">Transmembrane helix</keyword>
<reference evidence="3 4" key="1">
    <citation type="submission" date="2019-02" db="EMBL/GenBank/DDBJ databases">
        <title>Genome sequencing of the rare red list fungi Phellinidium pouzarii.</title>
        <authorList>
            <person name="Buettner E."/>
            <person name="Kellner H."/>
        </authorList>
    </citation>
    <scope>NUCLEOTIDE SEQUENCE [LARGE SCALE GENOMIC DNA]</scope>
    <source>
        <strain evidence="3 4">DSM 108285</strain>
    </source>
</reference>
<dbReference type="EMBL" id="SGPK01000138">
    <property type="protein sequence ID" value="THH07542.1"/>
    <property type="molecule type" value="Genomic_DNA"/>
</dbReference>
<protein>
    <submittedName>
        <fullName evidence="3">Uncharacterized protein</fullName>
    </submittedName>
</protein>
<dbReference type="AlphaFoldDB" id="A0A4S4L7J1"/>
<keyword evidence="2" id="KW-0812">Transmembrane</keyword>
<keyword evidence="2" id="KW-0472">Membrane</keyword>
<sequence>MIIVDEDGPDTKSPTATQGPLGLSPVTASDHSAPPPAYTPSSYGATGSSGGGLVAPVYATPLQYPYDVPVASRERLPRGENARRRFCSALAVALGVWVLLGILLADVKLGLYVGFPDPRYPSPLKERVKSPSCVSGQFDESSDSGSTTHTRINGNRGESQNRMDNSLPRTISKSDPLRQATLGFSLPASADLIYLFTNASQAYGSVTIDVDRERSYRHERHSESDEDDYVKVDVTVSSFTERGVQHARLCLFEESGEWGLGIVTPPQTGIDSLDYDFHIIHPAPVPSLSSISGSTPPLNISRFHSNLPLFEHYIDAPSNRVHFGEFELQSENMAIKVPSLSAGSVRLKTENGPIEGNFSVITTLELLTQNAAITVDVHLDTDSSSTENGGKAADVILHTQNAPINARMHHSPSGRDITVNATTSNALLSLLLSSLPPSPPLPSSPVSINFPAIQLTARSSNAPIIVSPGPAFTGALQVATRGPHGIGATYR</sequence>
<dbReference type="OrthoDB" id="5570013at2759"/>
<name>A0A4S4L7J1_9AGAM</name>
<evidence type="ECO:0000313" key="3">
    <source>
        <dbReference type="EMBL" id="THH07542.1"/>
    </source>
</evidence>
<feature type="region of interest" description="Disordered" evidence="1">
    <location>
        <begin position="124"/>
        <end position="172"/>
    </location>
</feature>
<feature type="compositionally biased region" description="Polar residues" evidence="1">
    <location>
        <begin position="132"/>
        <end position="172"/>
    </location>
</feature>
<proteinExistence type="predicted"/>
<dbReference type="Proteomes" id="UP000308199">
    <property type="component" value="Unassembled WGS sequence"/>
</dbReference>
<evidence type="ECO:0000313" key="4">
    <source>
        <dbReference type="Proteomes" id="UP000308199"/>
    </source>
</evidence>
<keyword evidence="4" id="KW-1185">Reference proteome</keyword>
<feature type="transmembrane region" description="Helical" evidence="2">
    <location>
        <begin position="86"/>
        <end position="105"/>
    </location>
</feature>
<gene>
    <name evidence="3" type="ORF">EW145_g3314</name>
</gene>
<accession>A0A4S4L7J1</accession>
<evidence type="ECO:0000256" key="1">
    <source>
        <dbReference type="SAM" id="MobiDB-lite"/>
    </source>
</evidence>